<proteinExistence type="predicted"/>
<gene>
    <name evidence="3" type="ORF">BJL70_d00000</name>
    <name evidence="2" type="ORF">D0Y78_d00000</name>
</gene>
<keyword evidence="3" id="KW-0614">Plasmid</keyword>
<dbReference type="InterPro" id="IPR056906">
    <property type="entry name" value="ORF2/G2P_dom"/>
</dbReference>
<evidence type="ECO:0000259" key="1">
    <source>
        <dbReference type="Pfam" id="PF23343"/>
    </source>
</evidence>
<geneLocation type="plasmid" evidence="3">
    <name>pAvY-B2</name>
</geneLocation>
<dbReference type="Pfam" id="PF23343">
    <property type="entry name" value="REP_ORF2-G2P"/>
    <property type="match status" value="1"/>
</dbReference>
<dbReference type="EMBL" id="MH785231">
    <property type="protein sequence ID" value="AYK27823.1"/>
    <property type="molecule type" value="Genomic_DNA"/>
</dbReference>
<sequence>MSRPKMIYLEDEKTILDFHQKMTGGKLVVYLTYDQLNAQNSPLFDSYDIKVKAYGSGIYKLLRYKNPRKKSNTNFTTLTHCRDYLNMSDKEKQKILEESRKSHLFEVKNLIKDYILCNDFDMFWTLTFDPKRCVEAIEDEYRFKEFGKWLQKMRMRHKRKSDKPFNYIAIPERHKSGQIHWHMVTGNLDPNLVDSGKTFRNQKIYNCTDWEHGFTNVQKMRSKSKVSSYVTKYITKGLLYSPVRKHKKKYFCSKGLALPEVYAGTFEELKYILPVCDKYGALNPSHSNDVCDIWLFKAGVNWEKA</sequence>
<reference evidence="3" key="1">
    <citation type="journal article" date="2019" name="Front. Microbiol.">
        <title>Prevalence of Antibiotic and Heavy Metal Resistance Determinants and Virulence-Related Genetic Elements in Plasmids of Staphylococcus aureus.</title>
        <authorList>
            <person name="Bukowski M."/>
            <person name="Piwowarczyk R."/>
            <person name="Madry A."/>
            <person name="Zagorski-Przybylo R."/>
            <person name="Hydzik M."/>
            <person name="Wladyka B."/>
        </authorList>
    </citation>
    <scope>NUCLEOTIDE SEQUENCE</scope>
    <source>
        <strain evidence="3">Ch23</strain>
        <strain evidence="2">Ch25</strain>
        <plasmid evidence="3">pAvY-B2</plasmid>
    </source>
</reference>
<dbReference type="AlphaFoldDB" id="A0A499SA69"/>
<evidence type="ECO:0000313" key="3">
    <source>
        <dbReference type="EMBL" id="AYK27823.1"/>
    </source>
</evidence>
<accession>A0A499SA69</accession>
<evidence type="ECO:0000313" key="2">
    <source>
        <dbReference type="EMBL" id="AYK27769.1"/>
    </source>
</evidence>
<name>A0A499SA69_STAAU</name>
<feature type="domain" description="Replication-associated protein ORF2/G2P" evidence="1">
    <location>
        <begin position="122"/>
        <end position="237"/>
    </location>
</feature>
<organism evidence="3">
    <name type="scientific">Staphylococcus aureus</name>
    <dbReference type="NCBI Taxonomy" id="1280"/>
    <lineage>
        <taxon>Bacteria</taxon>
        <taxon>Bacillati</taxon>
        <taxon>Bacillota</taxon>
        <taxon>Bacilli</taxon>
        <taxon>Bacillales</taxon>
        <taxon>Staphylococcaceae</taxon>
        <taxon>Staphylococcus</taxon>
    </lineage>
</organism>
<protein>
    <submittedName>
        <fullName evidence="3">Putative replication initiation protein</fullName>
    </submittedName>
</protein>
<dbReference type="EMBL" id="MH785225">
    <property type="protein sequence ID" value="AYK27769.1"/>
    <property type="molecule type" value="Genomic_DNA"/>
</dbReference>
<dbReference type="RefSeq" id="WP_231385369.1">
    <property type="nucleotide sequence ID" value="NZ_CP065200.1"/>
</dbReference>